<organism evidence="4 5">
    <name type="scientific">Nonomuraea muscovyensis</name>
    <dbReference type="NCBI Taxonomy" id="1124761"/>
    <lineage>
        <taxon>Bacteria</taxon>
        <taxon>Bacillati</taxon>
        <taxon>Actinomycetota</taxon>
        <taxon>Actinomycetes</taxon>
        <taxon>Streptosporangiales</taxon>
        <taxon>Streptosporangiaceae</taxon>
        <taxon>Nonomuraea</taxon>
    </lineage>
</organism>
<dbReference type="Proteomes" id="UP000583800">
    <property type="component" value="Unassembled WGS sequence"/>
</dbReference>
<dbReference type="AlphaFoldDB" id="A0A7X0C5T6"/>
<feature type="repeat" description="ANK" evidence="3">
    <location>
        <begin position="137"/>
        <end position="169"/>
    </location>
</feature>
<dbReference type="Pfam" id="PF12796">
    <property type="entry name" value="Ank_2"/>
    <property type="match status" value="2"/>
</dbReference>
<dbReference type="InterPro" id="IPR002110">
    <property type="entry name" value="Ankyrin_rpt"/>
</dbReference>
<feature type="repeat" description="ANK" evidence="3">
    <location>
        <begin position="34"/>
        <end position="66"/>
    </location>
</feature>
<evidence type="ECO:0000256" key="3">
    <source>
        <dbReference type="PROSITE-ProRule" id="PRU00023"/>
    </source>
</evidence>
<evidence type="ECO:0000256" key="1">
    <source>
        <dbReference type="ARBA" id="ARBA00022737"/>
    </source>
</evidence>
<keyword evidence="2 3" id="KW-0040">ANK repeat</keyword>
<dbReference type="EMBL" id="JACHJB010000002">
    <property type="protein sequence ID" value="MBB6348166.1"/>
    <property type="molecule type" value="Genomic_DNA"/>
</dbReference>
<dbReference type="PROSITE" id="PS50088">
    <property type="entry name" value="ANK_REPEAT"/>
    <property type="match status" value="3"/>
</dbReference>
<keyword evidence="5" id="KW-1185">Reference proteome</keyword>
<name>A0A7X0C5T6_9ACTN</name>
<dbReference type="InterPro" id="IPR036770">
    <property type="entry name" value="Ankyrin_rpt-contain_sf"/>
</dbReference>
<dbReference type="RefSeq" id="WP_221496537.1">
    <property type="nucleotide sequence ID" value="NZ_JACHJB010000002.1"/>
</dbReference>
<reference evidence="4 5" key="1">
    <citation type="submission" date="2020-08" db="EMBL/GenBank/DDBJ databases">
        <title>Sequencing the genomes of 1000 actinobacteria strains.</title>
        <authorList>
            <person name="Klenk H.-P."/>
        </authorList>
    </citation>
    <scope>NUCLEOTIDE SEQUENCE [LARGE SCALE GENOMIC DNA]</scope>
    <source>
        <strain evidence="4 5">DSM 45913</strain>
    </source>
</reference>
<accession>A0A7X0C5T6</accession>
<dbReference type="Gene3D" id="1.25.40.20">
    <property type="entry name" value="Ankyrin repeat-containing domain"/>
    <property type="match status" value="2"/>
</dbReference>
<evidence type="ECO:0000256" key="2">
    <source>
        <dbReference type="ARBA" id="ARBA00023043"/>
    </source>
</evidence>
<proteinExistence type="predicted"/>
<comment type="caution">
    <text evidence="4">The sequence shown here is derived from an EMBL/GenBank/DDBJ whole genome shotgun (WGS) entry which is preliminary data.</text>
</comment>
<gene>
    <name evidence="4" type="ORF">FHU36_004711</name>
</gene>
<dbReference type="SMART" id="SM00248">
    <property type="entry name" value="ANK"/>
    <property type="match status" value="4"/>
</dbReference>
<dbReference type="PANTHER" id="PTHR24171">
    <property type="entry name" value="ANKYRIN REPEAT DOMAIN-CONTAINING PROTEIN 39-RELATED"/>
    <property type="match status" value="1"/>
</dbReference>
<keyword evidence="1" id="KW-0677">Repeat</keyword>
<protein>
    <submittedName>
        <fullName evidence="4">Ankyrin repeat protein</fullName>
    </submittedName>
</protein>
<dbReference type="SUPFAM" id="SSF48403">
    <property type="entry name" value="Ankyrin repeat"/>
    <property type="match status" value="1"/>
</dbReference>
<evidence type="ECO:0000313" key="5">
    <source>
        <dbReference type="Proteomes" id="UP000583800"/>
    </source>
</evidence>
<evidence type="ECO:0000313" key="4">
    <source>
        <dbReference type="EMBL" id="MBB6348166.1"/>
    </source>
</evidence>
<dbReference type="PRINTS" id="PR01415">
    <property type="entry name" value="ANKYRIN"/>
</dbReference>
<dbReference type="PROSITE" id="PS50297">
    <property type="entry name" value="ANK_REP_REGION"/>
    <property type="match status" value="3"/>
</dbReference>
<feature type="repeat" description="ANK" evidence="3">
    <location>
        <begin position="105"/>
        <end position="133"/>
    </location>
</feature>
<sequence length="253" mass="26047">MTGDRLVLAAGTGESAAVRRLLDRGVSADAPDAYGSTALYRAAVHGDAAIVRMLLAAGADPDRESGGDSEGLPLCAAACWGHAEAVGALLDAGADPDRREDGEGSAMTALHWAAANGHLAVVTALLERGATPDPPAPGRTPLAHAAEKGLPAVVRALLGHGADPTAADDRGLRPADLARRHVGHDVEAGLRDQAAAYAPPGARVRLRRERGEGGDERVVAEVRDADGDPRSEHWLGTGHAEVVRLLEEATRTP</sequence>